<reference evidence="2" key="1">
    <citation type="submission" date="2013-11" db="EMBL/GenBank/DDBJ databases">
        <title>Genome sequence of the fusiform rust pathogen reveals effectors for host alternation and coevolution with pine.</title>
        <authorList>
            <consortium name="DOE Joint Genome Institute"/>
            <person name="Smith K."/>
            <person name="Pendleton A."/>
            <person name="Kubisiak T."/>
            <person name="Anderson C."/>
            <person name="Salamov A."/>
            <person name="Aerts A."/>
            <person name="Riley R."/>
            <person name="Clum A."/>
            <person name="Lindquist E."/>
            <person name="Ence D."/>
            <person name="Campbell M."/>
            <person name="Kronenberg Z."/>
            <person name="Feau N."/>
            <person name="Dhillon B."/>
            <person name="Hamelin R."/>
            <person name="Burleigh J."/>
            <person name="Smith J."/>
            <person name="Yandell M."/>
            <person name="Nelson C."/>
            <person name="Grigoriev I."/>
            <person name="Davis J."/>
        </authorList>
    </citation>
    <scope>NUCLEOTIDE SEQUENCE</scope>
    <source>
        <strain evidence="2">G11</strain>
    </source>
</reference>
<feature type="compositionally biased region" description="Polar residues" evidence="1">
    <location>
        <begin position="85"/>
        <end position="99"/>
    </location>
</feature>
<evidence type="ECO:0000256" key="1">
    <source>
        <dbReference type="SAM" id="MobiDB-lite"/>
    </source>
</evidence>
<dbReference type="EMBL" id="MU167265">
    <property type="protein sequence ID" value="KAG0146136.1"/>
    <property type="molecule type" value="Genomic_DNA"/>
</dbReference>
<feature type="region of interest" description="Disordered" evidence="1">
    <location>
        <begin position="252"/>
        <end position="284"/>
    </location>
</feature>
<feature type="region of interest" description="Disordered" evidence="1">
    <location>
        <begin position="176"/>
        <end position="214"/>
    </location>
</feature>
<protein>
    <submittedName>
        <fullName evidence="2">Uncharacterized protein</fullName>
    </submittedName>
</protein>
<dbReference type="Proteomes" id="UP000886653">
    <property type="component" value="Unassembled WGS sequence"/>
</dbReference>
<sequence>MAPPNTNLNPNFIFSAVDARPKSSSRASFTRRTSLPAVARRLSLSLVATPAKAFDKVERNVRQFKEIVDAKRQSTSDQAAKLRKQSSASIRQPHLPTTEQPRRQEVRRGSENRGRVSEPYSARQPRILSPPHFLGKGLYANLPTRPTGKSGKDVDVFKSHTVMREASGQFTYPVPCEPIRTSLSSSSSRLRPRSNEARTRPSSRNRSLESVQPPVIPPFRFRPLLSPSEEFKTREGYRPLCVQPSNARRPGLIKASVGIRPRTAQGTLESRVSRGRKRSGSLSTCSDDWRDEILSAYEESEEQTNSPSLDQLYIFDSPASVGDSPQWRLSSASGDSKKRSETGTTADLYYSHA</sequence>
<proteinExistence type="predicted"/>
<feature type="compositionally biased region" description="Polar residues" evidence="1">
    <location>
        <begin position="200"/>
        <end position="210"/>
    </location>
</feature>
<name>A0A9P6TBD1_9BASI</name>
<keyword evidence="3" id="KW-1185">Reference proteome</keyword>
<feature type="region of interest" description="Disordered" evidence="1">
    <location>
        <begin position="68"/>
        <end position="153"/>
    </location>
</feature>
<feature type="region of interest" description="Disordered" evidence="1">
    <location>
        <begin position="298"/>
        <end position="353"/>
    </location>
</feature>
<evidence type="ECO:0000313" key="3">
    <source>
        <dbReference type="Proteomes" id="UP000886653"/>
    </source>
</evidence>
<dbReference type="AlphaFoldDB" id="A0A9P6TBD1"/>
<comment type="caution">
    <text evidence="2">The sequence shown here is derived from an EMBL/GenBank/DDBJ whole genome shotgun (WGS) entry which is preliminary data.</text>
</comment>
<dbReference type="OrthoDB" id="10368381at2759"/>
<evidence type="ECO:0000313" key="2">
    <source>
        <dbReference type="EMBL" id="KAG0146136.1"/>
    </source>
</evidence>
<accession>A0A9P6TBD1</accession>
<gene>
    <name evidence="2" type="ORF">CROQUDRAFT_657766</name>
</gene>
<feature type="compositionally biased region" description="Basic and acidic residues" evidence="1">
    <location>
        <begin position="100"/>
        <end position="116"/>
    </location>
</feature>
<organism evidence="2 3">
    <name type="scientific">Cronartium quercuum f. sp. fusiforme G11</name>
    <dbReference type="NCBI Taxonomy" id="708437"/>
    <lineage>
        <taxon>Eukaryota</taxon>
        <taxon>Fungi</taxon>
        <taxon>Dikarya</taxon>
        <taxon>Basidiomycota</taxon>
        <taxon>Pucciniomycotina</taxon>
        <taxon>Pucciniomycetes</taxon>
        <taxon>Pucciniales</taxon>
        <taxon>Coleosporiaceae</taxon>
        <taxon>Cronartium</taxon>
    </lineage>
</organism>